<feature type="transmembrane region" description="Helical" evidence="2">
    <location>
        <begin position="276"/>
        <end position="295"/>
    </location>
</feature>
<feature type="transmembrane region" description="Helical" evidence="2">
    <location>
        <begin position="117"/>
        <end position="133"/>
    </location>
</feature>
<keyword evidence="2" id="KW-1133">Transmembrane helix</keyword>
<gene>
    <name evidence="4" type="ORF">ATJ78_1962</name>
</gene>
<feature type="transmembrane region" description="Helical" evidence="2">
    <location>
        <begin position="162"/>
        <end position="181"/>
    </location>
</feature>
<evidence type="ECO:0000256" key="2">
    <source>
        <dbReference type="SAM" id="Phobius"/>
    </source>
</evidence>
<keyword evidence="2" id="KW-0812">Transmembrane</keyword>
<dbReference type="InterPro" id="IPR052734">
    <property type="entry name" value="Nod_factor_acetyltransferase"/>
</dbReference>
<dbReference type="PANTHER" id="PTHR37312:SF1">
    <property type="entry name" value="MEMBRANE-BOUND ACYLTRANSFERASE YKRP-RELATED"/>
    <property type="match status" value="1"/>
</dbReference>
<name>A0A2A9DW50_9MICO</name>
<comment type="caution">
    <text evidence="4">The sequence shown here is derived from an EMBL/GenBank/DDBJ whole genome shotgun (WGS) entry which is preliminary data.</text>
</comment>
<dbReference type="Proteomes" id="UP000221369">
    <property type="component" value="Unassembled WGS sequence"/>
</dbReference>
<feature type="transmembrane region" description="Helical" evidence="2">
    <location>
        <begin position="202"/>
        <end position="225"/>
    </location>
</feature>
<proteinExistence type="predicted"/>
<feature type="transmembrane region" description="Helical" evidence="2">
    <location>
        <begin position="245"/>
        <end position="269"/>
    </location>
</feature>
<feature type="transmembrane region" description="Helical" evidence="2">
    <location>
        <begin position="23"/>
        <end position="42"/>
    </location>
</feature>
<feature type="transmembrane region" description="Helical" evidence="2">
    <location>
        <begin position="307"/>
        <end position="327"/>
    </location>
</feature>
<dbReference type="Pfam" id="PF01757">
    <property type="entry name" value="Acyl_transf_3"/>
    <property type="match status" value="1"/>
</dbReference>
<reference evidence="4 5" key="1">
    <citation type="submission" date="2017-10" db="EMBL/GenBank/DDBJ databases">
        <title>Sequencing the genomes of 1000 actinobacteria strains.</title>
        <authorList>
            <person name="Klenk H.-P."/>
        </authorList>
    </citation>
    <scope>NUCLEOTIDE SEQUENCE [LARGE SCALE GENOMIC DNA]</scope>
    <source>
        <strain evidence="4 5">DSM 21798</strain>
    </source>
</reference>
<accession>A0A2A9DW50</accession>
<dbReference type="PANTHER" id="PTHR37312">
    <property type="entry name" value="MEMBRANE-BOUND ACYLTRANSFERASE YKRP-RELATED"/>
    <property type="match status" value="1"/>
</dbReference>
<feature type="transmembrane region" description="Helical" evidence="2">
    <location>
        <begin position="83"/>
        <end position="105"/>
    </location>
</feature>
<feature type="transmembrane region" description="Helical" evidence="2">
    <location>
        <begin position="48"/>
        <end position="71"/>
    </location>
</feature>
<dbReference type="GO" id="GO:0016747">
    <property type="term" value="F:acyltransferase activity, transferring groups other than amino-acyl groups"/>
    <property type="evidence" value="ECO:0007669"/>
    <property type="project" value="InterPro"/>
</dbReference>
<evidence type="ECO:0000313" key="5">
    <source>
        <dbReference type="Proteomes" id="UP000221369"/>
    </source>
</evidence>
<evidence type="ECO:0000256" key="1">
    <source>
        <dbReference type="SAM" id="MobiDB-lite"/>
    </source>
</evidence>
<keyword evidence="2" id="KW-0472">Membrane</keyword>
<protein>
    <submittedName>
        <fullName evidence="4">Fucose 4-O-acetylase-like acetyltransferase</fullName>
    </submittedName>
</protein>
<keyword evidence="5" id="KW-1185">Reference proteome</keyword>
<dbReference type="InterPro" id="IPR002656">
    <property type="entry name" value="Acyl_transf_3_dom"/>
</dbReference>
<feature type="region of interest" description="Disordered" evidence="1">
    <location>
        <begin position="350"/>
        <end position="386"/>
    </location>
</feature>
<evidence type="ECO:0000259" key="3">
    <source>
        <dbReference type="Pfam" id="PF01757"/>
    </source>
</evidence>
<sequence length="386" mass="43916">MPSAPETGSVPTRSKRVPLWDNARFACIVLVVVGHGIQRLVGDSDAALTVYLVIYSFHMPAFAFISGYFSKSGPPSIRQMKRVITDIVLPYVFMETIWTVVKFFAEGDETLNPTKPSWTLWFLLALAIFRLVLPYLALVRWPLFWAIVFSVGVGYLDNVDSTFSLARLFGILPFFVLGWRVKKWDLVTRLKLDAHTPWWLRLAALAVFAVWTAAVWTFIDVWRAIDLRYWFFYDQSYDGLGQDAWWAGAVRLAVIALNAVLIVAFLALIPRRHNMFTGFGQATMYVYLLHSFALYPIRESGLLKHEALADFLLPVMIAVSFLLAVLLSTSPVRRFFRPLIEPKPHWLFTRDDRLPAGPSRTDPTGSKRPKTESVPTVPPKSDDAER</sequence>
<feature type="domain" description="Acyltransferase 3" evidence="3">
    <location>
        <begin position="21"/>
        <end position="328"/>
    </location>
</feature>
<evidence type="ECO:0000313" key="4">
    <source>
        <dbReference type="EMBL" id="PFG31017.1"/>
    </source>
</evidence>
<dbReference type="RefSeq" id="WP_098407415.1">
    <property type="nucleotide sequence ID" value="NZ_PDJE01000001.1"/>
</dbReference>
<dbReference type="EMBL" id="PDJE01000001">
    <property type="protein sequence ID" value="PFG31017.1"/>
    <property type="molecule type" value="Genomic_DNA"/>
</dbReference>
<keyword evidence="4" id="KW-0808">Transferase</keyword>
<dbReference type="AlphaFoldDB" id="A0A2A9DW50"/>
<organism evidence="4 5">
    <name type="scientific">Paramicrobacterium agarici</name>
    <dbReference type="NCBI Taxonomy" id="630514"/>
    <lineage>
        <taxon>Bacteria</taxon>
        <taxon>Bacillati</taxon>
        <taxon>Actinomycetota</taxon>
        <taxon>Actinomycetes</taxon>
        <taxon>Micrococcales</taxon>
        <taxon>Microbacteriaceae</taxon>
        <taxon>Paramicrobacterium</taxon>
    </lineage>
</organism>